<dbReference type="InterPro" id="IPR029066">
    <property type="entry name" value="PLP-binding_barrel"/>
</dbReference>
<keyword evidence="5" id="KW-1185">Reference proteome</keyword>
<dbReference type="Gene3D" id="2.40.37.20">
    <property type="entry name" value="D-serine dehydratase-like domain"/>
    <property type="match status" value="1"/>
</dbReference>
<evidence type="ECO:0000313" key="4">
    <source>
        <dbReference type="EMBL" id="TCT04122.1"/>
    </source>
</evidence>
<name>A0A4R3LU91_9BURK</name>
<organism evidence="4 5">
    <name type="scientific">Paralcaligenes ureilyticus</name>
    <dbReference type="NCBI Taxonomy" id="627131"/>
    <lineage>
        <taxon>Bacteria</taxon>
        <taxon>Pseudomonadati</taxon>
        <taxon>Pseudomonadota</taxon>
        <taxon>Betaproteobacteria</taxon>
        <taxon>Burkholderiales</taxon>
        <taxon>Alcaligenaceae</taxon>
        <taxon>Paralcaligenes</taxon>
    </lineage>
</organism>
<dbReference type="InterPro" id="IPR042208">
    <property type="entry name" value="D-ser_dehydrat-like_sf"/>
</dbReference>
<dbReference type="InterPro" id="IPR026956">
    <property type="entry name" value="D-ser_dehydrat-like_dom"/>
</dbReference>
<evidence type="ECO:0000313" key="5">
    <source>
        <dbReference type="Proteomes" id="UP000295525"/>
    </source>
</evidence>
<dbReference type="CDD" id="cd06818">
    <property type="entry name" value="PLPDE_III_cryptic_DSD"/>
    <property type="match status" value="1"/>
</dbReference>
<dbReference type="Pfam" id="PF14031">
    <property type="entry name" value="D-ser_dehydrat"/>
    <property type="match status" value="1"/>
</dbReference>
<dbReference type="InterPro" id="IPR051466">
    <property type="entry name" value="D-amino_acid_metab_enzyme"/>
</dbReference>
<evidence type="ECO:0000256" key="1">
    <source>
        <dbReference type="ARBA" id="ARBA00005323"/>
    </source>
</evidence>
<dbReference type="PANTHER" id="PTHR28004">
    <property type="entry name" value="ZGC:162816-RELATED"/>
    <property type="match status" value="1"/>
</dbReference>
<dbReference type="GO" id="GO:0016829">
    <property type="term" value="F:lyase activity"/>
    <property type="evidence" value="ECO:0007669"/>
    <property type="project" value="UniProtKB-KW"/>
</dbReference>
<gene>
    <name evidence="4" type="ORF">EDC26_113100</name>
</gene>
<comment type="caution">
    <text evidence="4">The sequence shown here is derived from an EMBL/GenBank/DDBJ whole genome shotgun (WGS) entry which is preliminary data.</text>
</comment>
<protein>
    <submittedName>
        <fullName evidence="4">D-serine dehydratase</fullName>
    </submittedName>
</protein>
<keyword evidence="2" id="KW-0456">Lyase</keyword>
<dbReference type="Gene3D" id="3.20.20.10">
    <property type="entry name" value="Alanine racemase"/>
    <property type="match status" value="1"/>
</dbReference>
<dbReference type="InterPro" id="IPR001608">
    <property type="entry name" value="Ala_racemase_N"/>
</dbReference>
<evidence type="ECO:0000259" key="3">
    <source>
        <dbReference type="SMART" id="SM01119"/>
    </source>
</evidence>
<accession>A0A4R3LU91</accession>
<reference evidence="4 5" key="1">
    <citation type="submission" date="2019-03" db="EMBL/GenBank/DDBJ databases">
        <title>Genomic Encyclopedia of Type Strains, Phase IV (KMG-IV): sequencing the most valuable type-strain genomes for metagenomic binning, comparative biology and taxonomic classification.</title>
        <authorList>
            <person name="Goeker M."/>
        </authorList>
    </citation>
    <scope>NUCLEOTIDE SEQUENCE [LARGE SCALE GENOMIC DNA]</scope>
    <source>
        <strain evidence="4 5">DSM 24591</strain>
    </source>
</reference>
<dbReference type="SUPFAM" id="SSF51419">
    <property type="entry name" value="PLP-binding barrel"/>
    <property type="match status" value="1"/>
</dbReference>
<evidence type="ECO:0000256" key="2">
    <source>
        <dbReference type="ARBA" id="ARBA00023239"/>
    </source>
</evidence>
<dbReference type="EMBL" id="SMAJ01000013">
    <property type="protein sequence ID" value="TCT04122.1"/>
    <property type="molecule type" value="Genomic_DNA"/>
</dbReference>
<proteinExistence type="inferred from homology"/>
<comment type="similarity">
    <text evidence="1">Belongs to the DSD1 family.</text>
</comment>
<dbReference type="Pfam" id="PF01168">
    <property type="entry name" value="Ala_racemase_N"/>
    <property type="match status" value="1"/>
</dbReference>
<feature type="domain" description="D-serine dehydratase-like" evidence="3">
    <location>
        <begin position="311"/>
        <end position="411"/>
    </location>
</feature>
<dbReference type="SMART" id="SM01119">
    <property type="entry name" value="D-ser_dehydrat"/>
    <property type="match status" value="1"/>
</dbReference>
<sequence>MSMNPKNSLNRGFKGFPYAAKPCSADEIGQYGWNLYGDDLPYPMAVIKEAELEHNLRWMQAFAKERNIFIAPHGKTTMSPQLFRRQLEMGAWGMTFATVFQINAGLEAGAKRIIIANQVVNDADLDSLAYLLEADRELHVWFLVDSLAQVDQIESWAQRRAKKLRFDCLLEVGIEGQRTGCRTFDQAIELAGCIRSSASLALGGIECYEGGLAHCQSEHDRHEVGVLMARVEEITKACDRLGFFEGDQIILSAGGSAVFDLVVPGLRLSLSKPVAGVLRSGCYITHDHDFYSKMLHNVEQREGLKASLLPALEVWAMVQSVPEPGLAILSCGKRDISYDLSLPIVTHYAAKGRREKVPAPADWAISALNDQHAYLRFAPGPLAPRVGDRIIMGISHPCTTFDKWTWMPVVDAAGTVVSAITTRF</sequence>
<dbReference type="PANTHER" id="PTHR28004:SF8">
    <property type="entry name" value="D-SERINE DEAMINASE"/>
    <property type="match status" value="1"/>
</dbReference>
<dbReference type="AlphaFoldDB" id="A0A4R3LU91"/>
<dbReference type="Proteomes" id="UP000295525">
    <property type="component" value="Unassembled WGS sequence"/>
</dbReference>